<name>A0A9N9WW90_9DIPT</name>
<evidence type="ECO:0000256" key="2">
    <source>
        <dbReference type="SAM" id="SignalP"/>
    </source>
</evidence>
<feature type="signal peptide" evidence="2">
    <location>
        <begin position="1"/>
        <end position="18"/>
    </location>
</feature>
<sequence length="123" mass="14149">MAITINIILMVSFTIMIALNTELVSCGGGGTHHQTVKIEVPYKIHTVHHHHTEKYPVYKKVEVPVVKEVKVPYPVHVPVKVPYPVVIKPHVVTVPVHHQPIHTEEHKHHESHSHHEEHDDKDW</sequence>
<feature type="chain" id="PRO_5040155595" evidence="2">
    <location>
        <begin position="19"/>
        <end position="123"/>
    </location>
</feature>
<dbReference type="Proteomes" id="UP001153620">
    <property type="component" value="Chromosome 3"/>
</dbReference>
<evidence type="ECO:0000313" key="4">
    <source>
        <dbReference type="Proteomes" id="UP001153620"/>
    </source>
</evidence>
<organism evidence="3 4">
    <name type="scientific">Chironomus riparius</name>
    <dbReference type="NCBI Taxonomy" id="315576"/>
    <lineage>
        <taxon>Eukaryota</taxon>
        <taxon>Metazoa</taxon>
        <taxon>Ecdysozoa</taxon>
        <taxon>Arthropoda</taxon>
        <taxon>Hexapoda</taxon>
        <taxon>Insecta</taxon>
        <taxon>Pterygota</taxon>
        <taxon>Neoptera</taxon>
        <taxon>Endopterygota</taxon>
        <taxon>Diptera</taxon>
        <taxon>Nematocera</taxon>
        <taxon>Chironomoidea</taxon>
        <taxon>Chironomidae</taxon>
        <taxon>Chironominae</taxon>
        <taxon>Chironomus</taxon>
    </lineage>
</organism>
<keyword evidence="2" id="KW-0732">Signal</keyword>
<dbReference type="AlphaFoldDB" id="A0A9N9WW90"/>
<protein>
    <submittedName>
        <fullName evidence="3">Uncharacterized protein</fullName>
    </submittedName>
</protein>
<dbReference type="EMBL" id="OU895879">
    <property type="protein sequence ID" value="CAG9807904.1"/>
    <property type="molecule type" value="Genomic_DNA"/>
</dbReference>
<evidence type="ECO:0000256" key="1">
    <source>
        <dbReference type="SAM" id="MobiDB-lite"/>
    </source>
</evidence>
<proteinExistence type="predicted"/>
<gene>
    <name evidence="3" type="ORF">CHIRRI_LOCUS10750</name>
</gene>
<reference evidence="3" key="2">
    <citation type="submission" date="2022-10" db="EMBL/GenBank/DDBJ databases">
        <authorList>
            <consortium name="ENA_rothamsted_submissions"/>
            <consortium name="culmorum"/>
            <person name="King R."/>
        </authorList>
    </citation>
    <scope>NUCLEOTIDE SEQUENCE</scope>
</reference>
<keyword evidence="4" id="KW-1185">Reference proteome</keyword>
<reference evidence="3" key="1">
    <citation type="submission" date="2022-01" db="EMBL/GenBank/DDBJ databases">
        <authorList>
            <person name="King R."/>
        </authorList>
    </citation>
    <scope>NUCLEOTIDE SEQUENCE</scope>
</reference>
<feature type="region of interest" description="Disordered" evidence="1">
    <location>
        <begin position="103"/>
        <end position="123"/>
    </location>
</feature>
<evidence type="ECO:0000313" key="3">
    <source>
        <dbReference type="EMBL" id="CAG9807904.1"/>
    </source>
</evidence>
<dbReference type="OrthoDB" id="307460at2759"/>
<accession>A0A9N9WW90</accession>